<gene>
    <name evidence="1" type="ORF">LCGC14_0599720</name>
</gene>
<proteinExistence type="predicted"/>
<dbReference type="EMBL" id="LAZR01000959">
    <property type="protein sequence ID" value="KKN53717.1"/>
    <property type="molecule type" value="Genomic_DNA"/>
</dbReference>
<reference evidence="1" key="1">
    <citation type="journal article" date="2015" name="Nature">
        <title>Complex archaea that bridge the gap between prokaryotes and eukaryotes.</title>
        <authorList>
            <person name="Spang A."/>
            <person name="Saw J.H."/>
            <person name="Jorgensen S.L."/>
            <person name="Zaremba-Niedzwiedzka K."/>
            <person name="Martijn J."/>
            <person name="Lind A.E."/>
            <person name="van Eijk R."/>
            <person name="Schleper C."/>
            <person name="Guy L."/>
            <person name="Ettema T.J."/>
        </authorList>
    </citation>
    <scope>NUCLEOTIDE SEQUENCE</scope>
</reference>
<accession>A0A0F9RUV1</accession>
<evidence type="ECO:0000313" key="1">
    <source>
        <dbReference type="EMBL" id="KKN53717.1"/>
    </source>
</evidence>
<dbReference type="AlphaFoldDB" id="A0A0F9RUV1"/>
<name>A0A0F9RUV1_9ZZZZ</name>
<protein>
    <submittedName>
        <fullName evidence="1">Uncharacterized protein</fullName>
    </submittedName>
</protein>
<sequence>MTEIWEITIHCDNGPVYSILGEEDIFKAELVAWQAYQKRDGQGAQEAQEQFQERYIDAEGFEVRTIQGLSHDIAKYPAMLGYRFYEVQGMMIQRVR</sequence>
<comment type="caution">
    <text evidence="1">The sequence shown here is derived from an EMBL/GenBank/DDBJ whole genome shotgun (WGS) entry which is preliminary data.</text>
</comment>
<organism evidence="1">
    <name type="scientific">marine sediment metagenome</name>
    <dbReference type="NCBI Taxonomy" id="412755"/>
    <lineage>
        <taxon>unclassified sequences</taxon>
        <taxon>metagenomes</taxon>
        <taxon>ecological metagenomes</taxon>
    </lineage>
</organism>